<evidence type="ECO:0000256" key="4">
    <source>
        <dbReference type="ARBA" id="ARBA00022859"/>
    </source>
</evidence>
<dbReference type="InParanoid" id="A0A6J2PJF5"/>
<dbReference type="GeneID" id="115006932"/>
<evidence type="ECO:0000313" key="6">
    <source>
        <dbReference type="Proteomes" id="UP000504630"/>
    </source>
</evidence>
<dbReference type="KEGG" id="cgob:115006932"/>
<name>A0A6J2PJF5_COTGO</name>
<organism evidence="6 7">
    <name type="scientific">Cottoperca gobio</name>
    <name type="common">Frogmouth</name>
    <name type="synonym">Aphritis gobio</name>
    <dbReference type="NCBI Taxonomy" id="56716"/>
    <lineage>
        <taxon>Eukaryota</taxon>
        <taxon>Metazoa</taxon>
        <taxon>Chordata</taxon>
        <taxon>Craniata</taxon>
        <taxon>Vertebrata</taxon>
        <taxon>Euteleostomi</taxon>
        <taxon>Actinopterygii</taxon>
        <taxon>Neopterygii</taxon>
        <taxon>Teleostei</taxon>
        <taxon>Neoteleostei</taxon>
        <taxon>Acanthomorphata</taxon>
        <taxon>Eupercaria</taxon>
        <taxon>Perciformes</taxon>
        <taxon>Notothenioidei</taxon>
        <taxon>Bovichtidae</taxon>
        <taxon>Cottoperca</taxon>
    </lineage>
</organism>
<keyword evidence="3" id="KW-0802">TPR repeat</keyword>
<dbReference type="FunFam" id="1.25.40.10:FF:000036">
    <property type="entry name" value="interferon-induced protein with tetratricopeptide repeats 5"/>
    <property type="match status" value="1"/>
</dbReference>
<dbReference type="InterPro" id="IPR011990">
    <property type="entry name" value="TPR-like_helical_dom_sf"/>
</dbReference>
<comment type="similarity">
    <text evidence="5">Belongs to the IFIT family.</text>
</comment>
<dbReference type="SUPFAM" id="SSF48452">
    <property type="entry name" value="TPR-like"/>
    <property type="match status" value="2"/>
</dbReference>
<keyword evidence="2" id="KW-0677">Repeat</keyword>
<gene>
    <name evidence="7" type="primary">LOC115006932</name>
</gene>
<proteinExistence type="inferred from homology"/>
<evidence type="ECO:0000256" key="3">
    <source>
        <dbReference type="ARBA" id="ARBA00022803"/>
    </source>
</evidence>
<keyword evidence="1" id="KW-0399">Innate immunity</keyword>
<evidence type="ECO:0000256" key="5">
    <source>
        <dbReference type="ARBA" id="ARBA00038336"/>
    </source>
</evidence>
<dbReference type="FunCoup" id="A0A6J2PJF5">
    <property type="interactions" value="1"/>
</dbReference>
<dbReference type="Pfam" id="PF13424">
    <property type="entry name" value="TPR_12"/>
    <property type="match status" value="1"/>
</dbReference>
<dbReference type="PANTHER" id="PTHR10271">
    <property type="entry name" value="INTERFERON-INDUCED PROTEIN WITH TETRATRICOPEPTIDE REPEATS"/>
    <property type="match status" value="1"/>
</dbReference>
<dbReference type="GO" id="GO:0051607">
    <property type="term" value="P:defense response to virus"/>
    <property type="evidence" value="ECO:0007669"/>
    <property type="project" value="TreeGrafter"/>
</dbReference>
<accession>A0A6J2PJF5</accession>
<dbReference type="RefSeq" id="XP_029285421.1">
    <property type="nucleotide sequence ID" value="XM_029429561.1"/>
</dbReference>
<dbReference type="OrthoDB" id="10043504at2759"/>
<evidence type="ECO:0000256" key="2">
    <source>
        <dbReference type="ARBA" id="ARBA00022737"/>
    </source>
</evidence>
<protein>
    <submittedName>
        <fullName evidence="7">Interferon-induced protein with tetratricopeptide repeats 1-like</fullName>
    </submittedName>
</protein>
<dbReference type="AlphaFoldDB" id="A0A6J2PJF5"/>
<keyword evidence="4" id="KW-0391">Immunity</keyword>
<dbReference type="PANTHER" id="PTHR10271:SF14">
    <property type="entry name" value="INTERFERON-INDUCED PROTEIN WITH TETRATRICOPEPTIDE REPEATS-RELATED"/>
    <property type="match status" value="1"/>
</dbReference>
<dbReference type="Proteomes" id="UP000504630">
    <property type="component" value="Chromosome 4"/>
</dbReference>
<sequence length="544" mass="62395">MPDDVLRRVGSRLEAAPGCVIFCSPIGSGRAGVFPGSPLWWPSTAAAPTGGHDPPAGTPYCGKGFSPPLTCPYSAKQELDISDFVPANLKVHQEQKPDELLSQGNSRMMSADQSQTTLVSKLEALQCHFTWDLDTSRSKFFRCRERFEDFFTEDGHSWLGHIYNLRGFIEYKLGFTEEAQSFFNKATEAFRQMRKADEGPWLVVNYGNLAWLHHHLGDPAESEAYLTKVDALMNEYQYPSQDELHPEIYAEKAWTFIRFSTDKMLLAADYFQRAIRMQPDMVEWHTYHVKGLMFASKHSSTGLGADILEKMRIAKEQDPENLYFAVHYLEHCAKKGEIIKDEASKLAREVLRNPISSYSGIKPLLRVYRNYVSVDEAIDLAEEVLKNHPDERYLMRCAALCYKWKIFFSDSPPKQSMVDRAISLHEEVISLYPHSSLGKKIDLANIYSKSTNGKVKAKQIYQELLKSDLDQAGKQMLYNNYAKYLNFQGQDRTSSLRYHMKAAEIPQQSIFREKSIKVLKNIRDKGKDRMCREIQKFLENLQEP</sequence>
<dbReference type="GO" id="GO:0005829">
    <property type="term" value="C:cytosol"/>
    <property type="evidence" value="ECO:0007669"/>
    <property type="project" value="TreeGrafter"/>
</dbReference>
<keyword evidence="6" id="KW-1185">Reference proteome</keyword>
<reference evidence="7" key="1">
    <citation type="submission" date="2025-08" db="UniProtKB">
        <authorList>
            <consortium name="RefSeq"/>
        </authorList>
    </citation>
    <scope>IDENTIFICATION</scope>
</reference>
<evidence type="ECO:0000256" key="1">
    <source>
        <dbReference type="ARBA" id="ARBA00022588"/>
    </source>
</evidence>
<dbReference type="Gene3D" id="1.25.40.10">
    <property type="entry name" value="Tetratricopeptide repeat domain"/>
    <property type="match status" value="3"/>
</dbReference>
<dbReference type="GO" id="GO:0045087">
    <property type="term" value="P:innate immune response"/>
    <property type="evidence" value="ECO:0007669"/>
    <property type="project" value="UniProtKB-KW"/>
</dbReference>
<evidence type="ECO:0000313" key="7">
    <source>
        <dbReference type="RefSeq" id="XP_029285421.1"/>
    </source>
</evidence>